<proteinExistence type="predicted"/>
<feature type="coiled-coil region" evidence="1">
    <location>
        <begin position="70"/>
        <end position="97"/>
    </location>
</feature>
<sequence>MGRVIPHGPHRKGFPCRSAYDDEKKKRTKKKGSGSTYWRDEFITSGMTKQEVESKADEADAYCKTLVAKLKPMRDRLTELEHQQAEAKREHRRLELKVAKDTASRDECTAGQK</sequence>
<reference evidence="3" key="1">
    <citation type="journal article" date="2020" name="Fungal Divers.">
        <title>Resolving the Mortierellaceae phylogeny through synthesis of multi-gene phylogenetics and phylogenomics.</title>
        <authorList>
            <person name="Vandepol N."/>
            <person name="Liber J."/>
            <person name="Desiro A."/>
            <person name="Na H."/>
            <person name="Kennedy M."/>
            <person name="Barry K."/>
            <person name="Grigoriev I.V."/>
            <person name="Miller A.N."/>
            <person name="O'Donnell K."/>
            <person name="Stajich J.E."/>
            <person name="Bonito G."/>
        </authorList>
    </citation>
    <scope>NUCLEOTIDE SEQUENCE</scope>
    <source>
        <strain evidence="3">CK1249</strain>
    </source>
</reference>
<feature type="region of interest" description="Disordered" evidence="2">
    <location>
        <begin position="1"/>
        <end position="34"/>
    </location>
</feature>
<organism evidence="3 4">
    <name type="scientific">Mortierella alpina</name>
    <name type="common">Oleaginous fungus</name>
    <name type="synonym">Mortierella renispora</name>
    <dbReference type="NCBI Taxonomy" id="64518"/>
    <lineage>
        <taxon>Eukaryota</taxon>
        <taxon>Fungi</taxon>
        <taxon>Fungi incertae sedis</taxon>
        <taxon>Mucoromycota</taxon>
        <taxon>Mortierellomycotina</taxon>
        <taxon>Mortierellomycetes</taxon>
        <taxon>Mortierellales</taxon>
        <taxon>Mortierellaceae</taxon>
        <taxon>Mortierella</taxon>
    </lineage>
</organism>
<dbReference type="EMBL" id="JAAAHY010003983">
    <property type="protein sequence ID" value="KAF9935867.1"/>
    <property type="molecule type" value="Genomic_DNA"/>
</dbReference>
<keyword evidence="1" id="KW-0175">Coiled coil</keyword>
<dbReference type="AlphaFoldDB" id="A0A9P6LT54"/>
<evidence type="ECO:0000256" key="2">
    <source>
        <dbReference type="SAM" id="MobiDB-lite"/>
    </source>
</evidence>
<name>A0A9P6LT54_MORAP</name>
<dbReference type="OrthoDB" id="10473593at2759"/>
<protein>
    <submittedName>
        <fullName evidence="3">Uncharacterized protein</fullName>
    </submittedName>
</protein>
<accession>A0A9P6LT54</accession>
<dbReference type="Proteomes" id="UP000738359">
    <property type="component" value="Unassembled WGS sequence"/>
</dbReference>
<evidence type="ECO:0000256" key="1">
    <source>
        <dbReference type="SAM" id="Coils"/>
    </source>
</evidence>
<evidence type="ECO:0000313" key="3">
    <source>
        <dbReference type="EMBL" id="KAF9935867.1"/>
    </source>
</evidence>
<gene>
    <name evidence="3" type="ORF">BGZ70_006845</name>
</gene>
<keyword evidence="4" id="KW-1185">Reference proteome</keyword>
<comment type="caution">
    <text evidence="3">The sequence shown here is derived from an EMBL/GenBank/DDBJ whole genome shotgun (WGS) entry which is preliminary data.</text>
</comment>
<evidence type="ECO:0000313" key="4">
    <source>
        <dbReference type="Proteomes" id="UP000738359"/>
    </source>
</evidence>